<dbReference type="EMBL" id="MBTF01000035">
    <property type="protein sequence ID" value="OOQ57871.1"/>
    <property type="molecule type" value="Genomic_DNA"/>
</dbReference>
<evidence type="ECO:0000313" key="4">
    <source>
        <dbReference type="EMBL" id="OOQ57871.1"/>
    </source>
</evidence>
<dbReference type="SUPFAM" id="SSF53098">
    <property type="entry name" value="Ribonuclease H-like"/>
    <property type="match status" value="1"/>
</dbReference>
<evidence type="ECO:0000259" key="3">
    <source>
        <dbReference type="PROSITE" id="PS50822"/>
    </source>
</evidence>
<keyword evidence="5" id="KW-1185">Reference proteome</keyword>
<dbReference type="Gene3D" id="3.30.420.10">
    <property type="entry name" value="Ribonuclease H-like superfamily/Ribonuclease H"/>
    <property type="match status" value="1"/>
</dbReference>
<evidence type="ECO:0000256" key="1">
    <source>
        <dbReference type="ARBA" id="ARBA00035012"/>
    </source>
</evidence>
<dbReference type="InterPro" id="IPR036397">
    <property type="entry name" value="RNaseH_sf"/>
</dbReference>
<proteinExistence type="inferred from homology"/>
<dbReference type="RefSeq" id="WP_078350477.1">
    <property type="nucleotide sequence ID" value="NZ_MBTF01000035.1"/>
</dbReference>
<comment type="similarity">
    <text evidence="1">Belongs to the argonaute family. Long pAgo subfamily.</text>
</comment>
<sequence length="670" mass="77461">MANLVLNKIYFKLLTPIIPIYVSAEIFPGAKKKTADFFADFAPADLVEGNAELFYSFAAHEHAQACSLNLLNNRYFFKPYVTRQLRSYFEDQGLMTLDDFVNGLQLWRTAGAKNNFTVYDKISLRQVTLDNVSRLEMLISYDGQSLVSQQPLSTLHTQASYAKYIAGGAIHKLDKQNPPAAEDVYPVLGYELRKALNMPSEHDPTRNTYKEYYEKISEFYTTYLQGKQVGENLQFFDSGFKQLKEQEIWKTKFVSNKLRFGNDGEDNSIYSGLKRYGPYSAPDSENLRFIFVYKPAHAAAAKKLHLTLTQGLQDGAFAPGLKDYVKVNYRMGDPHRIVLDSNDPVNELEAKIADYPFSADLRYFVIYLTDHNRFESEDENEEEYYKVKYLLLNRGILSQFIWHKNILANNFRFHLPNIQVAILAKLGGIPWKLDTFSDDKLIIGFGVKKINNEEFLGNSLFFKEDGTFHKFESFQHGNIQTIGDALKHNIESVLQQDDLKISKLVIHYYKTLNDEEGRAIEKTLKFFNLDIPFVVLTINDSKSKDYVFFDTQYSNIMPVSGTIIELKWKSEYLLSNNMRHDELQSYRIWQYPFPLKIKVNKPENVLHDIFDVKQLIDQVYSFSRIYWKSIGQASLPVTISYSKIVADLAAHFPDHELPQNPVAHTNLWFL</sequence>
<dbReference type="OrthoDB" id="580851at2"/>
<dbReference type="InterPro" id="IPR003165">
    <property type="entry name" value="Piwi"/>
</dbReference>
<dbReference type="Proteomes" id="UP000189739">
    <property type="component" value="Unassembled WGS sequence"/>
</dbReference>
<organism evidence="4 5">
    <name type="scientific">Mucilaginibacter pedocola</name>
    <dbReference type="NCBI Taxonomy" id="1792845"/>
    <lineage>
        <taxon>Bacteria</taxon>
        <taxon>Pseudomonadati</taxon>
        <taxon>Bacteroidota</taxon>
        <taxon>Sphingobacteriia</taxon>
        <taxon>Sphingobacteriales</taxon>
        <taxon>Sphingobacteriaceae</taxon>
        <taxon>Mucilaginibacter</taxon>
    </lineage>
</organism>
<accession>A0A1S9PAB2</accession>
<gene>
    <name evidence="4" type="ORF">BC343_13935</name>
</gene>
<evidence type="ECO:0000313" key="5">
    <source>
        <dbReference type="Proteomes" id="UP000189739"/>
    </source>
</evidence>
<dbReference type="InterPro" id="IPR012337">
    <property type="entry name" value="RNaseH-like_sf"/>
</dbReference>
<dbReference type="AlphaFoldDB" id="A0A1S9PAB2"/>
<dbReference type="Pfam" id="PF02171">
    <property type="entry name" value="Piwi"/>
    <property type="match status" value="1"/>
</dbReference>
<name>A0A1S9PAB2_9SPHI</name>
<dbReference type="STRING" id="1792845.BC343_13935"/>
<dbReference type="PROSITE" id="PS50822">
    <property type="entry name" value="PIWI"/>
    <property type="match status" value="1"/>
</dbReference>
<protein>
    <recommendedName>
        <fullName evidence="2">Protein argonaute</fullName>
    </recommendedName>
</protein>
<feature type="domain" description="Piwi" evidence="3">
    <location>
        <begin position="363"/>
        <end position="654"/>
    </location>
</feature>
<evidence type="ECO:0000256" key="2">
    <source>
        <dbReference type="ARBA" id="ARBA00035032"/>
    </source>
</evidence>
<dbReference type="Gene3D" id="3.40.50.2300">
    <property type="match status" value="1"/>
</dbReference>
<comment type="caution">
    <text evidence="4">The sequence shown here is derived from an EMBL/GenBank/DDBJ whole genome shotgun (WGS) entry which is preliminary data.</text>
</comment>
<reference evidence="4 5" key="1">
    <citation type="submission" date="2016-07" db="EMBL/GenBank/DDBJ databases">
        <title>Genomic analysis of zinc-resistant bacterium Mucilaginibacter pedocola TBZ30.</title>
        <authorList>
            <person name="Huang J."/>
            <person name="Tang J."/>
        </authorList>
    </citation>
    <scope>NUCLEOTIDE SEQUENCE [LARGE SCALE GENOMIC DNA]</scope>
    <source>
        <strain evidence="4 5">TBZ30</strain>
    </source>
</reference>
<dbReference type="SMART" id="SM00950">
    <property type="entry name" value="Piwi"/>
    <property type="match status" value="1"/>
</dbReference>
<dbReference type="GO" id="GO:0003676">
    <property type="term" value="F:nucleic acid binding"/>
    <property type="evidence" value="ECO:0007669"/>
    <property type="project" value="InterPro"/>
</dbReference>